<dbReference type="OMA" id="GMWIGAH"/>
<organism evidence="4 5">
    <name type="scientific">Lottia gigantea</name>
    <name type="common">Giant owl limpet</name>
    <dbReference type="NCBI Taxonomy" id="225164"/>
    <lineage>
        <taxon>Eukaryota</taxon>
        <taxon>Metazoa</taxon>
        <taxon>Spiralia</taxon>
        <taxon>Lophotrochozoa</taxon>
        <taxon>Mollusca</taxon>
        <taxon>Gastropoda</taxon>
        <taxon>Patellogastropoda</taxon>
        <taxon>Lottioidea</taxon>
        <taxon>Lottiidae</taxon>
        <taxon>Lottia</taxon>
    </lineage>
</organism>
<name>V4B0M7_LOTGI</name>
<reference evidence="4 5" key="1">
    <citation type="journal article" date="2013" name="Nature">
        <title>Insights into bilaterian evolution from three spiralian genomes.</title>
        <authorList>
            <person name="Simakov O."/>
            <person name="Marletaz F."/>
            <person name="Cho S.J."/>
            <person name="Edsinger-Gonzales E."/>
            <person name="Havlak P."/>
            <person name="Hellsten U."/>
            <person name="Kuo D.H."/>
            <person name="Larsson T."/>
            <person name="Lv J."/>
            <person name="Arendt D."/>
            <person name="Savage R."/>
            <person name="Osoegawa K."/>
            <person name="de Jong P."/>
            <person name="Grimwood J."/>
            <person name="Chapman J.A."/>
            <person name="Shapiro H."/>
            <person name="Aerts A."/>
            <person name="Otillar R.P."/>
            <person name="Terry A.Y."/>
            <person name="Boore J.L."/>
            <person name="Grigoriev I.V."/>
            <person name="Lindberg D.R."/>
            <person name="Seaver E.C."/>
            <person name="Weisblat D.A."/>
            <person name="Putnam N.H."/>
            <person name="Rokhsar D.S."/>
        </authorList>
    </citation>
    <scope>NUCLEOTIDE SEQUENCE [LARGE SCALE GENOMIC DNA]</scope>
</reference>
<keyword evidence="5" id="KW-1185">Reference proteome</keyword>
<evidence type="ECO:0000313" key="4">
    <source>
        <dbReference type="EMBL" id="ESO99716.1"/>
    </source>
</evidence>
<dbReference type="Pfam" id="PF00059">
    <property type="entry name" value="Lectin_C"/>
    <property type="match status" value="1"/>
</dbReference>
<sequence>MAPGGDLDRCPAGLTRSKFLKTFNDRCYQFNHYQVKWHAAQNICRRNGGHLVVIKNAETQNFLMSSLRSLRWRRNGAWIGANDLVSEMNWKWVTGESIGYSYWGSDQPSCKIFRCREDCGILRYSDGGRWHDKPCDNSFYLYSFICQFDMIPTTTTSTTITTTTPTTTTTTTTITTPSTSGTNSTEEMKIVQEDLLKKEAGKSLNKVRGKTTIKTTSTTAKITTTSDRQKYSVVNDPGQQKQHLEDSQERGTGIGTIIALALGLLLGLMVGICFGAVCFIRRRKKKQQHASASFINPYYGEVAREDIDADRFEQSCVVEYKDDVQVGPPVQYDTPPSLSLNNPTYGDVVAVRPVSSDSYDLPKPTPCGLPRDIYQNSNPYENTLPVEENFYEDIDTIKAAIAMNESLDKGEEEDRYVSMPTRNVV</sequence>
<dbReference type="AlphaFoldDB" id="V4B0M7"/>
<dbReference type="GeneID" id="20250845"/>
<dbReference type="InterPro" id="IPR016187">
    <property type="entry name" value="CTDL_fold"/>
</dbReference>
<evidence type="ECO:0000259" key="3">
    <source>
        <dbReference type="PROSITE" id="PS50041"/>
    </source>
</evidence>
<dbReference type="SUPFAM" id="SSF56436">
    <property type="entry name" value="C-type lectin-like"/>
    <property type="match status" value="1"/>
</dbReference>
<dbReference type="Gene3D" id="3.10.100.10">
    <property type="entry name" value="Mannose-Binding Protein A, subunit A"/>
    <property type="match status" value="1"/>
</dbReference>
<accession>V4B0M7</accession>
<gene>
    <name evidence="4" type="ORF">LOTGIDRAFT_238723</name>
</gene>
<dbReference type="CTD" id="20250845"/>
<dbReference type="OrthoDB" id="6111286at2759"/>
<feature type="transmembrane region" description="Helical" evidence="2">
    <location>
        <begin position="257"/>
        <end position="280"/>
    </location>
</feature>
<feature type="region of interest" description="Disordered" evidence="1">
    <location>
        <begin position="162"/>
        <end position="186"/>
    </location>
</feature>
<dbReference type="CDD" id="cd00037">
    <property type="entry name" value="CLECT"/>
    <property type="match status" value="1"/>
</dbReference>
<dbReference type="InterPro" id="IPR016186">
    <property type="entry name" value="C-type_lectin-like/link_sf"/>
</dbReference>
<dbReference type="PANTHER" id="PTHR22803">
    <property type="entry name" value="MANNOSE, PHOSPHOLIPASE, LECTIN RECEPTOR RELATED"/>
    <property type="match status" value="1"/>
</dbReference>
<dbReference type="EMBL" id="KB200938">
    <property type="protein sequence ID" value="ESO99716.1"/>
    <property type="molecule type" value="Genomic_DNA"/>
</dbReference>
<proteinExistence type="predicted"/>
<feature type="compositionally biased region" description="Low complexity" evidence="1">
    <location>
        <begin position="162"/>
        <end position="180"/>
    </location>
</feature>
<dbReference type="InterPro" id="IPR001304">
    <property type="entry name" value="C-type_lectin-like"/>
</dbReference>
<dbReference type="RefSeq" id="XP_009049575.1">
    <property type="nucleotide sequence ID" value="XM_009051327.1"/>
</dbReference>
<keyword evidence="2" id="KW-0472">Membrane</keyword>
<dbReference type="HOGENOM" id="CLU_646054_0_0_1"/>
<dbReference type="PROSITE" id="PS50041">
    <property type="entry name" value="C_TYPE_LECTIN_2"/>
    <property type="match status" value="1"/>
</dbReference>
<protein>
    <recommendedName>
        <fullName evidence="3">C-type lectin domain-containing protein</fullName>
    </recommendedName>
</protein>
<evidence type="ECO:0000313" key="5">
    <source>
        <dbReference type="Proteomes" id="UP000030746"/>
    </source>
</evidence>
<dbReference type="Proteomes" id="UP000030746">
    <property type="component" value="Unassembled WGS sequence"/>
</dbReference>
<dbReference type="SMART" id="SM00034">
    <property type="entry name" value="CLECT"/>
    <property type="match status" value="1"/>
</dbReference>
<dbReference type="KEGG" id="lgi:LOTGIDRAFT_238723"/>
<feature type="domain" description="C-type lectin" evidence="3">
    <location>
        <begin position="23"/>
        <end position="136"/>
    </location>
</feature>
<evidence type="ECO:0000256" key="2">
    <source>
        <dbReference type="SAM" id="Phobius"/>
    </source>
</evidence>
<keyword evidence="2" id="KW-1133">Transmembrane helix</keyword>
<dbReference type="InterPro" id="IPR050111">
    <property type="entry name" value="C-type_lectin/snaclec_domain"/>
</dbReference>
<keyword evidence="2" id="KW-0812">Transmembrane</keyword>
<evidence type="ECO:0000256" key="1">
    <source>
        <dbReference type="SAM" id="MobiDB-lite"/>
    </source>
</evidence>